<evidence type="ECO:0000313" key="10">
    <source>
        <dbReference type="Proteomes" id="UP000827153"/>
    </source>
</evidence>
<keyword evidence="10" id="KW-1185">Reference proteome</keyword>
<proteinExistence type="predicted"/>
<keyword evidence="8" id="KW-0472">Membrane</keyword>
<dbReference type="InterPro" id="IPR003391">
    <property type="entry name" value="Adeno_preterminal"/>
</dbReference>
<evidence type="ECO:0000256" key="8">
    <source>
        <dbReference type="SAM" id="Phobius"/>
    </source>
</evidence>
<keyword evidence="6" id="KW-0238">DNA-binding</keyword>
<organism evidence="9 10">
    <name type="scientific">Psittacine adenovirus 2</name>
    <dbReference type="NCBI Taxonomy" id="1301246"/>
    <lineage>
        <taxon>Viruses</taxon>
        <taxon>Varidnaviria</taxon>
        <taxon>Bamfordvirae</taxon>
        <taxon>Preplasmiviricota</taxon>
        <taxon>Polisuviricotina</taxon>
        <taxon>Pharingeaviricetes</taxon>
        <taxon>Rowavirales</taxon>
        <taxon>Adenoviridae</taxon>
        <taxon>Siadenovirus</taxon>
        <taxon>Siadenovirus cinerei</taxon>
    </lineage>
</organism>
<evidence type="ECO:0000256" key="6">
    <source>
        <dbReference type="ARBA" id="ARBA00023125"/>
    </source>
</evidence>
<dbReference type="Proteomes" id="UP000827153">
    <property type="component" value="Segment"/>
</dbReference>
<evidence type="ECO:0000256" key="5">
    <source>
        <dbReference type="ARBA" id="ARBA00023124"/>
    </source>
</evidence>
<dbReference type="EMBL" id="MZ562791">
    <property type="protein sequence ID" value="QXX30949.1"/>
    <property type="molecule type" value="Genomic_DNA"/>
</dbReference>
<sequence>MFINIIINYARLTNQQEETIQFMRLTQYPDQGNIPEFLRNIPGLTWCSRFFNYQLKMLEDLSPNGAAVSQHPYNNLPPPHLLIGYAYLFNVNNNYNFSTRNYSRIKYSRHIDQWGKPRNFWNLLSDCSYTLDMRAIATLPATIFEESFTNLQNEILLNRIVADMNARTEFEGRGISLQPEARENVYRQQLLNNSQTFNLDNYFSFPHFAYLLRLNYETEKDARTLSFMNTLIKVITNFIYFWLHSEEKEYLPFNENWISTLLESYNNWKSEKNNRYIKSFIAALNTNQPFSSWKNEIFGGARLRSGTRTDLPFLLRQRENQRAITENMRRNRGQIVERFIDSLPLIRRIRRTPQIPPPEEEEDAGEGPSGLQRQEEEENLGTEMLRILHLILNELRRELSEPAREHEIFNFGTEFYNTFAQFNRENRIDENFIRRFFFYFFLMEHISSTLFYYHSLLHLNVLFRRYTTFNYIQVIITGRDENGRVNLHRVWHNNNISPFIRIYRTILRDVLHIVKRSGEDIDAFQEEELLTALEHRPESGDPNDILQQAKLKEENISSLTVSYKLNPLGLVTTSTNRSITANASNVRSQEMRRLRSHQS</sequence>
<keyword evidence="5" id="KW-0190">Covalent protein-DNA linkage</keyword>
<evidence type="ECO:0000256" key="3">
    <source>
        <dbReference type="ARBA" id="ARBA00022705"/>
    </source>
</evidence>
<evidence type="ECO:0000256" key="4">
    <source>
        <dbReference type="ARBA" id="ARBA00023109"/>
    </source>
</evidence>
<accession>A0ABX8SNC5</accession>
<protein>
    <submittedName>
        <fullName evidence="9">PTP</fullName>
    </submittedName>
</protein>
<keyword evidence="2" id="KW-1048">Host nucleus</keyword>
<keyword evidence="4" id="KW-1194">Viral DNA replication</keyword>
<dbReference type="Pfam" id="PF02459">
    <property type="entry name" value="Adeno_terminal"/>
    <property type="match status" value="1"/>
</dbReference>
<evidence type="ECO:0000313" key="9">
    <source>
        <dbReference type="EMBL" id="QXX30949.1"/>
    </source>
</evidence>
<keyword evidence="1" id="KW-0597">Phosphoprotein</keyword>
<feature type="transmembrane region" description="Helical" evidence="8">
    <location>
        <begin position="436"/>
        <end position="456"/>
    </location>
</feature>
<name>A0ABX8SNC5_9ADEN</name>
<reference evidence="9 10" key="1">
    <citation type="submission" date="2021-07" db="EMBL/GenBank/DDBJ databases">
        <title>Genomic characterization of psittacine adenovirus 2, a siadenovirus determined from a moribund African grey parrot (Psittacus erithacus).</title>
        <authorList>
            <person name="Surphlis A.C."/>
            <person name="Dill-Okubo J.A."/>
            <person name="Harrach B."/>
            <person name="Waltzek T.B."/>
            <person name="Subramaniam K."/>
        </authorList>
    </citation>
    <scope>NUCLEOTIDE SEQUENCE [LARGE SCALE GENOMIC DNA]</scope>
    <source>
        <strain evidence="9 10">WVL19065-01E</strain>
    </source>
</reference>
<keyword evidence="8" id="KW-1133">Transmembrane helix</keyword>
<keyword evidence="8" id="KW-0812">Transmembrane</keyword>
<evidence type="ECO:0000256" key="2">
    <source>
        <dbReference type="ARBA" id="ARBA00022562"/>
    </source>
</evidence>
<feature type="region of interest" description="Disordered" evidence="7">
    <location>
        <begin position="351"/>
        <end position="376"/>
    </location>
</feature>
<keyword evidence="3" id="KW-0235">DNA replication</keyword>
<evidence type="ECO:0000256" key="7">
    <source>
        <dbReference type="SAM" id="MobiDB-lite"/>
    </source>
</evidence>
<evidence type="ECO:0000256" key="1">
    <source>
        <dbReference type="ARBA" id="ARBA00022553"/>
    </source>
</evidence>